<proteinExistence type="predicted"/>
<dbReference type="EMBL" id="LAZR01002256">
    <property type="protein sequence ID" value="KKN32394.1"/>
    <property type="molecule type" value="Genomic_DNA"/>
</dbReference>
<dbReference type="Pfam" id="PF09343">
    <property type="entry name" value="DUF2460"/>
    <property type="match status" value="1"/>
</dbReference>
<sequence>MNFHDVRFPPSLSFGALGGPHRRTDVVTLANGFEERNTPWAHSRRIYDAGLGMRSIDDVQAIAAFFEARYGQMYGFRWKDWADFKSCRSSDGVAFEDQILGVGDGSRSEYQLVKAYRSGGHSYARPVTKPVEGTVRVGIAQDELQEGVDYEVDTSTGMVQFAHAPDPDMPVLAGYEFDVPVRFDTDRILVSVASFQAGQVPNIPVIEVRI</sequence>
<name>A0A0F9PQA9_9ZZZZ</name>
<protein>
    <recommendedName>
        <fullName evidence="1">DUF2460 domain-containing protein</fullName>
    </recommendedName>
</protein>
<organism evidence="2">
    <name type="scientific">marine sediment metagenome</name>
    <dbReference type="NCBI Taxonomy" id="412755"/>
    <lineage>
        <taxon>unclassified sequences</taxon>
        <taxon>metagenomes</taxon>
        <taxon>ecological metagenomes</taxon>
    </lineage>
</organism>
<dbReference type="NCBIfam" id="TIGR02217">
    <property type="entry name" value="chp_TIGR02217"/>
    <property type="match status" value="1"/>
</dbReference>
<reference evidence="2" key="1">
    <citation type="journal article" date="2015" name="Nature">
        <title>Complex archaea that bridge the gap between prokaryotes and eukaryotes.</title>
        <authorList>
            <person name="Spang A."/>
            <person name="Saw J.H."/>
            <person name="Jorgensen S.L."/>
            <person name="Zaremba-Niedzwiedzka K."/>
            <person name="Martijn J."/>
            <person name="Lind A.E."/>
            <person name="van Eijk R."/>
            <person name="Schleper C."/>
            <person name="Guy L."/>
            <person name="Ettema T.J."/>
        </authorList>
    </citation>
    <scope>NUCLEOTIDE SEQUENCE</scope>
</reference>
<evidence type="ECO:0000313" key="2">
    <source>
        <dbReference type="EMBL" id="KKN32394.1"/>
    </source>
</evidence>
<dbReference type="InterPro" id="IPR011740">
    <property type="entry name" value="DUF2460"/>
</dbReference>
<evidence type="ECO:0000259" key="1">
    <source>
        <dbReference type="Pfam" id="PF09343"/>
    </source>
</evidence>
<feature type="domain" description="DUF2460" evidence="1">
    <location>
        <begin position="4"/>
        <end position="209"/>
    </location>
</feature>
<accession>A0A0F9PQA9</accession>
<dbReference type="AlphaFoldDB" id="A0A0F9PQA9"/>
<gene>
    <name evidence="2" type="ORF">LCGC14_0814410</name>
</gene>
<comment type="caution">
    <text evidence="2">The sequence shown here is derived from an EMBL/GenBank/DDBJ whole genome shotgun (WGS) entry which is preliminary data.</text>
</comment>